<dbReference type="Proteomes" id="UP000194432">
    <property type="component" value="Chromosome 1"/>
</dbReference>
<reference evidence="1 2" key="1">
    <citation type="submission" date="2017-05" db="EMBL/GenBank/DDBJ databases">
        <title>Polyphasic characterization of four soil-derived phenanthrene-degrading Acidovorax strains and proposal of Acidovorax phenanthrenivorans sp. nov.</title>
        <authorList>
            <person name="Singleton D.R."/>
            <person name="Lee J."/>
            <person name="Dickey A.N."/>
            <person name="Stroud A."/>
            <person name="Scholl E.H."/>
            <person name="Wright F.A."/>
            <person name="Aitken M.D."/>
        </authorList>
    </citation>
    <scope>NUCLEOTIDE SEQUENCE [LARGE SCALE GENOMIC DNA]</scope>
    <source>
        <strain evidence="1">NA3</strain>
    </source>
</reference>
<keyword evidence="2" id="KW-1185">Reference proteome</keyword>
<evidence type="ECO:0008006" key="3">
    <source>
        <dbReference type="Google" id="ProtNLM"/>
    </source>
</evidence>
<accession>A0A240U6I4</accession>
<dbReference type="AlphaFoldDB" id="A0A240U6I4"/>
<evidence type="ECO:0000313" key="2">
    <source>
        <dbReference type="Proteomes" id="UP000194432"/>
    </source>
</evidence>
<organism evidence="1 2">
    <name type="scientific">Acidovorax carolinensis</name>
    <dbReference type="NCBI Taxonomy" id="553814"/>
    <lineage>
        <taxon>Bacteria</taxon>
        <taxon>Pseudomonadati</taxon>
        <taxon>Pseudomonadota</taxon>
        <taxon>Betaproteobacteria</taxon>
        <taxon>Burkholderiales</taxon>
        <taxon>Comamonadaceae</taxon>
        <taxon>Acidovorax</taxon>
    </lineage>
</organism>
<protein>
    <recommendedName>
        <fullName evidence="3">Flagellar protein FlgN</fullName>
    </recommendedName>
</protein>
<dbReference type="EMBL" id="CP021361">
    <property type="protein sequence ID" value="ART53001.1"/>
    <property type="molecule type" value="Genomic_DNA"/>
</dbReference>
<evidence type="ECO:0000313" key="1">
    <source>
        <dbReference type="EMBL" id="ART53001.1"/>
    </source>
</evidence>
<gene>
    <name evidence="1" type="ORF">CBP34_16885</name>
</gene>
<sequence length="122" mass="12598">MQLEDALSTVEKHLDSVSAALLSADPQALESGSTQLRNAAAQLSQVMAQIQRQGALPAALQKRLQDVGAMLAVQRESLARLAAITNRQAAGLLPPADAAATYGSAMGGRNAGSVARIYRSAS</sequence>
<dbReference type="KEGG" id="acin:CBP34_16885"/>
<name>A0A240U6I4_9BURK</name>
<proteinExistence type="predicted"/>
<dbReference type="RefSeq" id="WP_094098706.1">
    <property type="nucleotide sequence ID" value="NZ_CP021361.1"/>
</dbReference>